<dbReference type="Gene3D" id="3.40.33.10">
    <property type="entry name" value="CAP"/>
    <property type="match status" value="1"/>
</dbReference>
<dbReference type="AlphaFoldDB" id="A0AAF0TA85"/>
<evidence type="ECO:0000313" key="2">
    <source>
        <dbReference type="EMBL" id="WMV11091.1"/>
    </source>
</evidence>
<evidence type="ECO:0008006" key="4">
    <source>
        <dbReference type="Google" id="ProtNLM"/>
    </source>
</evidence>
<sequence length="273" mass="30365">MMVKKLCCFQYFALWSLLLAVLVSSKHHGKLPFLLFSWLFLAFGNFTWSEQLNLVPFLYTSTSLFAVLSATGNSANDLVDIINKNRTGQKLPQLSNSPGLGCIALQYAEECMGNCSSNNSVNCHPSEDDFTEIFAPNCGVELPTFGTISGHILGCQPKYVEPLEAFSNVLVHDKRTVSLLRNKTYTEVGVGIIKAHKHKGPYLWCILFSSSQRNTTFVLDDLGEGIKQKKGCYSGTSFPCSRAHRDKGLLSNKIGILVLLCVIFFQEFLLKLF</sequence>
<reference evidence="2" key="1">
    <citation type="submission" date="2023-08" db="EMBL/GenBank/DDBJ databases">
        <title>A de novo genome assembly of Solanum verrucosum Schlechtendal, a Mexican diploid species geographically isolated from the other diploid A-genome species in potato relatives.</title>
        <authorList>
            <person name="Hosaka K."/>
        </authorList>
    </citation>
    <scope>NUCLEOTIDE SEQUENCE</scope>
    <source>
        <tissue evidence="2">Young leaves</tissue>
    </source>
</reference>
<gene>
    <name evidence="2" type="ORF">MTR67_004476</name>
</gene>
<dbReference type="PANTHER" id="PTHR34537:SF2">
    <property type="entry name" value="FERREDOXIN-LIKE PROTEIN"/>
    <property type="match status" value="1"/>
</dbReference>
<keyword evidence="1" id="KW-1133">Transmembrane helix</keyword>
<dbReference type="SUPFAM" id="SSF55797">
    <property type="entry name" value="PR-1-like"/>
    <property type="match status" value="1"/>
</dbReference>
<dbReference type="InterPro" id="IPR035940">
    <property type="entry name" value="CAP_sf"/>
</dbReference>
<keyword evidence="3" id="KW-1185">Reference proteome</keyword>
<proteinExistence type="predicted"/>
<accession>A0AAF0TA85</accession>
<evidence type="ECO:0000313" key="3">
    <source>
        <dbReference type="Proteomes" id="UP001234989"/>
    </source>
</evidence>
<dbReference type="EMBL" id="CP133612">
    <property type="protein sequence ID" value="WMV11091.1"/>
    <property type="molecule type" value="Genomic_DNA"/>
</dbReference>
<organism evidence="2 3">
    <name type="scientific">Solanum verrucosum</name>
    <dbReference type="NCBI Taxonomy" id="315347"/>
    <lineage>
        <taxon>Eukaryota</taxon>
        <taxon>Viridiplantae</taxon>
        <taxon>Streptophyta</taxon>
        <taxon>Embryophyta</taxon>
        <taxon>Tracheophyta</taxon>
        <taxon>Spermatophyta</taxon>
        <taxon>Magnoliopsida</taxon>
        <taxon>eudicotyledons</taxon>
        <taxon>Gunneridae</taxon>
        <taxon>Pentapetalae</taxon>
        <taxon>asterids</taxon>
        <taxon>lamiids</taxon>
        <taxon>Solanales</taxon>
        <taxon>Solanaceae</taxon>
        <taxon>Solanoideae</taxon>
        <taxon>Solaneae</taxon>
        <taxon>Solanum</taxon>
    </lineage>
</organism>
<feature type="transmembrane region" description="Helical" evidence="1">
    <location>
        <begin position="254"/>
        <end position="272"/>
    </location>
</feature>
<keyword evidence="1" id="KW-0812">Transmembrane</keyword>
<evidence type="ECO:0000256" key="1">
    <source>
        <dbReference type="SAM" id="Phobius"/>
    </source>
</evidence>
<name>A0AAF0TA85_SOLVR</name>
<dbReference type="Proteomes" id="UP001234989">
    <property type="component" value="Chromosome 1"/>
</dbReference>
<keyword evidence="1" id="KW-0472">Membrane</keyword>
<protein>
    <recommendedName>
        <fullName evidence="4">Ferredoxin-like protein</fullName>
    </recommendedName>
</protein>
<dbReference type="PANTHER" id="PTHR34537">
    <property type="entry name" value="OS08G0459300 PROTEIN"/>
    <property type="match status" value="1"/>
</dbReference>